<dbReference type="EMBL" id="JALGBI010000001">
    <property type="protein sequence ID" value="MCJ0763969.1"/>
    <property type="molecule type" value="Genomic_DNA"/>
</dbReference>
<proteinExistence type="predicted"/>
<dbReference type="Proteomes" id="UP001139447">
    <property type="component" value="Unassembled WGS sequence"/>
</dbReference>
<keyword evidence="3" id="KW-1185">Reference proteome</keyword>
<dbReference type="RefSeq" id="WP_243306543.1">
    <property type="nucleotide sequence ID" value="NZ_JALGBI010000001.1"/>
</dbReference>
<evidence type="ECO:0000256" key="1">
    <source>
        <dbReference type="SAM" id="Phobius"/>
    </source>
</evidence>
<reference evidence="2" key="1">
    <citation type="submission" date="2022-03" db="EMBL/GenBank/DDBJ databases">
        <authorList>
            <person name="Woo C.Y."/>
        </authorList>
    </citation>
    <scope>NUCLEOTIDE SEQUENCE</scope>
    <source>
        <strain evidence="2">CYS-02</strain>
    </source>
</reference>
<keyword evidence="1" id="KW-0812">Transmembrane</keyword>
<protein>
    <submittedName>
        <fullName evidence="2">Uncharacterized protein</fullName>
    </submittedName>
</protein>
<evidence type="ECO:0000313" key="3">
    <source>
        <dbReference type="Proteomes" id="UP001139447"/>
    </source>
</evidence>
<evidence type="ECO:0000313" key="2">
    <source>
        <dbReference type="EMBL" id="MCJ0763969.1"/>
    </source>
</evidence>
<feature type="transmembrane region" description="Helical" evidence="1">
    <location>
        <begin position="49"/>
        <end position="72"/>
    </location>
</feature>
<gene>
    <name evidence="2" type="ORF">MMF98_12205</name>
</gene>
<sequence>MMLRDRPYAVFFCLAVLFFLATTFGADVLARTSVGDDSLAQAMQAHARQAVAEPLGTAMLLLPFLLLGWMSASLARKKGVDRGLVVFLFGALLLGLAYFFAYHDAQIHLKQQMWTAAALSIGLLPYQCVPLLAICLGFRWWVARRKGDGAPA</sequence>
<feature type="transmembrane region" description="Helical" evidence="1">
    <location>
        <begin position="84"/>
        <end position="102"/>
    </location>
</feature>
<feature type="transmembrane region" description="Helical" evidence="1">
    <location>
        <begin position="114"/>
        <end position="138"/>
    </location>
</feature>
<name>A0A9X2AN21_9BURK</name>
<keyword evidence="1" id="KW-0472">Membrane</keyword>
<keyword evidence="1" id="KW-1133">Transmembrane helix</keyword>
<comment type="caution">
    <text evidence="2">The sequence shown here is derived from an EMBL/GenBank/DDBJ whole genome shotgun (WGS) entry which is preliminary data.</text>
</comment>
<dbReference type="AlphaFoldDB" id="A0A9X2AN21"/>
<organism evidence="2 3">
    <name type="scientific">Variovorax terrae</name>
    <dbReference type="NCBI Taxonomy" id="2923278"/>
    <lineage>
        <taxon>Bacteria</taxon>
        <taxon>Pseudomonadati</taxon>
        <taxon>Pseudomonadota</taxon>
        <taxon>Betaproteobacteria</taxon>
        <taxon>Burkholderiales</taxon>
        <taxon>Comamonadaceae</taxon>
        <taxon>Variovorax</taxon>
    </lineage>
</organism>
<accession>A0A9X2AN21</accession>